<keyword evidence="1" id="KW-0456">Lyase</keyword>
<organism evidence="1 2">
    <name type="scientific">Neofusicoccum parvum</name>
    <dbReference type="NCBI Taxonomy" id="310453"/>
    <lineage>
        <taxon>Eukaryota</taxon>
        <taxon>Fungi</taxon>
        <taxon>Dikarya</taxon>
        <taxon>Ascomycota</taxon>
        <taxon>Pezizomycotina</taxon>
        <taxon>Dothideomycetes</taxon>
        <taxon>Dothideomycetes incertae sedis</taxon>
        <taxon>Botryosphaeriales</taxon>
        <taxon>Botryosphaeriaceae</taxon>
        <taxon>Neofusicoccum</taxon>
    </lineage>
</organism>
<reference evidence="1" key="1">
    <citation type="submission" date="2024-09" db="EMBL/GenBank/DDBJ databases">
        <title>Draft Genome Sequences of Neofusicoccum parvum.</title>
        <authorList>
            <person name="Ashida A."/>
            <person name="Camagna M."/>
            <person name="Tanaka A."/>
            <person name="Takemoto D."/>
        </authorList>
    </citation>
    <scope>NUCLEOTIDE SEQUENCE</scope>
    <source>
        <strain evidence="1">PPO83</strain>
    </source>
</reference>
<comment type="caution">
    <text evidence="1">The sequence shown here is derived from an EMBL/GenBank/DDBJ whole genome shotgun (WGS) entry which is preliminary data.</text>
</comment>
<protein>
    <submittedName>
        <fullName evidence="1">Pectate lyase</fullName>
    </submittedName>
</protein>
<dbReference type="Proteomes" id="UP001165186">
    <property type="component" value="Unassembled WGS sequence"/>
</dbReference>
<sequence length="244" mass="25585">MQFKYAAIAAAMASMVSGQALAIPKSNGKEIIKGAPRPLSGFNDMNFKEFDRGQPCNSDKDQGSNTAVFVLANGATLQNVIIGADAFEGIHCEGACTLKNVWFRDVCEDAITLKGSGAVLIEGGGAQNAVDKVIQHNGRGTTTIRNFQVSNVGKLFRSCGDCSNNGGPRNVVVDRVRAFGMKSDLVGINSNFGDTATVTNSCGSSKLVCQEFKGVQKGQGESPKLKTNTKCLGAQGKLQALPAC</sequence>
<keyword evidence="2" id="KW-1185">Reference proteome</keyword>
<evidence type="ECO:0000313" key="1">
    <source>
        <dbReference type="EMBL" id="GME38285.1"/>
    </source>
</evidence>
<dbReference type="EMBL" id="BSXG01000083">
    <property type="protein sequence ID" value="GME38285.1"/>
    <property type="molecule type" value="Genomic_DNA"/>
</dbReference>
<proteinExistence type="predicted"/>
<gene>
    <name evidence="1" type="primary">g10964</name>
    <name evidence="1" type="ORF">NpPPO83_00010964</name>
</gene>
<accession>A0ACB5SFC9</accession>
<name>A0ACB5SFC9_9PEZI</name>
<evidence type="ECO:0000313" key="2">
    <source>
        <dbReference type="Proteomes" id="UP001165186"/>
    </source>
</evidence>